<feature type="binding site" evidence="5">
    <location>
        <position position="264"/>
    </location>
    <ligand>
        <name>Mn(2+)</name>
        <dbReference type="ChEBI" id="CHEBI:29035"/>
        <label>2</label>
    </ligand>
</feature>
<dbReference type="Proteomes" id="UP000094165">
    <property type="component" value="Unassembled WGS sequence"/>
</dbReference>
<dbReference type="GO" id="GO:0019557">
    <property type="term" value="P:L-histidine catabolic process to glutamate and formate"/>
    <property type="evidence" value="ECO:0007669"/>
    <property type="project" value="UniProtKB-UniPathway"/>
</dbReference>
<dbReference type="Pfam" id="PF00491">
    <property type="entry name" value="Arginase"/>
    <property type="match status" value="1"/>
</dbReference>
<evidence type="ECO:0000256" key="4">
    <source>
        <dbReference type="ARBA" id="ARBA00023211"/>
    </source>
</evidence>
<feature type="compositionally biased region" description="Polar residues" evidence="10">
    <location>
        <begin position="1"/>
        <end position="10"/>
    </location>
</feature>
<feature type="binding site" evidence="5">
    <location>
        <position position="169"/>
    </location>
    <ligand>
        <name>Mn(2+)</name>
        <dbReference type="ChEBI" id="CHEBI:29035"/>
        <label>2</label>
    </ligand>
</feature>
<name>A0A1E5CW97_9VIBR</name>
<dbReference type="HAMAP" id="MF_00737">
    <property type="entry name" value="Formimidoylglutam"/>
    <property type="match status" value="1"/>
</dbReference>
<sequence length="346" mass="38317">MSSSTHTSHNFKWHGRDDKEDGALGTRVHHITQTVSSQDSQVTDQLKSHKHVALVGFECDAGVKRNKGRIGAHQAPDLIRQALANMAWHQDSTIHDFGNISCDGDQLESSQTQCADVIAQALQHSPVITLGGGHEVAWASFQGLAKHINVHSKTASVPPRIGIINFDAHFDLRSFESDQPEVKPSSGTPFNQIQHFCSENNWPFHYACLGVSRASNTPALFKRADDLNVWYVEDTELSHFNHVYQLTQLQHFIDACDFIYLTIDLDVFPAATAPGVSAPAARGVSYDTIAPFLERILDCKNKLIIADIAEYNPNFDIDGQTARLAARLCWDIANAMSNESYQKPTI</sequence>
<dbReference type="PIRSF" id="PIRSF036979">
    <property type="entry name" value="Arginase"/>
    <property type="match status" value="1"/>
</dbReference>
<dbReference type="SUPFAM" id="SSF52768">
    <property type="entry name" value="Arginase/deacetylase"/>
    <property type="match status" value="1"/>
</dbReference>
<evidence type="ECO:0000313" key="12">
    <source>
        <dbReference type="Proteomes" id="UP000094165"/>
    </source>
</evidence>
<feature type="binding site" evidence="7">
    <location>
        <position position="169"/>
    </location>
    <ligand>
        <name>Mn(2+)</name>
        <dbReference type="ChEBI" id="CHEBI:29035"/>
        <label>1</label>
    </ligand>
</feature>
<proteinExistence type="inferred from homology"/>
<evidence type="ECO:0000313" key="11">
    <source>
        <dbReference type="EMBL" id="OEE74467.1"/>
    </source>
</evidence>
<keyword evidence="2 5" id="KW-0378">Hydrolase</keyword>
<dbReference type="Gene3D" id="3.40.800.10">
    <property type="entry name" value="Ureohydrolase domain"/>
    <property type="match status" value="1"/>
</dbReference>
<evidence type="ECO:0000256" key="5">
    <source>
        <dbReference type="HAMAP-Rule" id="MF_00737"/>
    </source>
</evidence>
<feature type="binding site" evidence="5">
    <location>
        <position position="266"/>
    </location>
    <ligand>
        <name>Mn(2+)</name>
        <dbReference type="ChEBI" id="CHEBI:29035"/>
        <label>2</label>
    </ligand>
</feature>
<accession>A0A1E5CW97</accession>
<dbReference type="EC" id="3.5.3.8" evidence="5 6"/>
<comment type="pathway">
    <text evidence="5">Amino-acid degradation; L-histidine degradation into L-glutamate; L-glutamate from N-formimidoyl-L-glutamate (hydrolase route): step 1/1.</text>
</comment>
<reference evidence="11 12" key="1">
    <citation type="journal article" date="2012" name="Science">
        <title>Ecological populations of bacteria act as socially cohesive units of antibiotic production and resistance.</title>
        <authorList>
            <person name="Cordero O.X."/>
            <person name="Wildschutte H."/>
            <person name="Kirkup B."/>
            <person name="Proehl S."/>
            <person name="Ngo L."/>
            <person name="Hussain F."/>
            <person name="Le Roux F."/>
            <person name="Mincer T."/>
            <person name="Polz M.F."/>
        </authorList>
    </citation>
    <scope>NUCLEOTIDE SEQUENCE [LARGE SCALE GENOMIC DNA]</scope>
    <source>
        <strain evidence="11 12">FF-238</strain>
    </source>
</reference>
<dbReference type="UniPathway" id="UPA00379">
    <property type="reaction ID" value="UER00552"/>
</dbReference>
<comment type="caution">
    <text evidence="11">The sequence shown here is derived from an EMBL/GenBank/DDBJ whole genome shotgun (WGS) entry which is preliminary data.</text>
</comment>
<dbReference type="CDD" id="cd09988">
    <property type="entry name" value="Formimidoylglutamase"/>
    <property type="match status" value="1"/>
</dbReference>
<dbReference type="GO" id="GO:0033389">
    <property type="term" value="P:putrescine biosynthetic process from arginine, via agmatine"/>
    <property type="evidence" value="ECO:0007669"/>
    <property type="project" value="TreeGrafter"/>
</dbReference>
<dbReference type="GO" id="GO:0050415">
    <property type="term" value="F:formimidoylglutamase activity"/>
    <property type="evidence" value="ECO:0007669"/>
    <property type="project" value="UniProtKB-UniRule"/>
</dbReference>
<feature type="binding site" evidence="5 7">
    <location>
        <position position="264"/>
    </location>
    <ligand>
        <name>Mn(2+)</name>
        <dbReference type="ChEBI" id="CHEBI:29035"/>
        <label>1</label>
    </ligand>
</feature>
<organism evidence="11 12">
    <name type="scientific">Vibrio genomosp. F6 str. FF-238</name>
    <dbReference type="NCBI Taxonomy" id="1191298"/>
    <lineage>
        <taxon>Bacteria</taxon>
        <taxon>Pseudomonadati</taxon>
        <taxon>Pseudomonadota</taxon>
        <taxon>Gammaproteobacteria</taxon>
        <taxon>Vibrionales</taxon>
        <taxon>Vibrionaceae</taxon>
        <taxon>Vibrio</taxon>
    </lineage>
</organism>
<evidence type="ECO:0000256" key="7">
    <source>
        <dbReference type="PIRSR" id="PIRSR036979-1"/>
    </source>
</evidence>
<evidence type="ECO:0000256" key="2">
    <source>
        <dbReference type="ARBA" id="ARBA00022801"/>
    </source>
</evidence>
<dbReference type="EMBL" id="AJYW02000194">
    <property type="protein sequence ID" value="OEE74467.1"/>
    <property type="molecule type" value="Genomic_DNA"/>
</dbReference>
<evidence type="ECO:0000256" key="6">
    <source>
        <dbReference type="NCBIfam" id="TIGR01227"/>
    </source>
</evidence>
<keyword evidence="12" id="KW-1185">Reference proteome</keyword>
<dbReference type="InterPro" id="IPR020855">
    <property type="entry name" value="Ureohydrolase_Mn_BS"/>
</dbReference>
<protein>
    <recommendedName>
        <fullName evidence="5 6">Formimidoylglutamase</fullName>
        <ecNumber evidence="5 6">3.5.3.8</ecNumber>
    </recommendedName>
    <alternativeName>
        <fullName evidence="5">Formiminoglutamase</fullName>
    </alternativeName>
    <alternativeName>
        <fullName evidence="5">Formiminoglutamate hydrolase</fullName>
    </alternativeName>
</protein>
<dbReference type="PROSITE" id="PS51409">
    <property type="entry name" value="ARGINASE_2"/>
    <property type="match status" value="1"/>
</dbReference>
<evidence type="ECO:0000256" key="10">
    <source>
        <dbReference type="SAM" id="MobiDB-lite"/>
    </source>
</evidence>
<dbReference type="InterPro" id="IPR005923">
    <property type="entry name" value="HutG"/>
</dbReference>
<dbReference type="PANTHER" id="PTHR11358">
    <property type="entry name" value="ARGINASE/AGMATINASE"/>
    <property type="match status" value="1"/>
</dbReference>
<feature type="binding site" evidence="5 7">
    <location>
        <position position="134"/>
    </location>
    <ligand>
        <name>Mn(2+)</name>
        <dbReference type="ChEBI" id="CHEBI:29035"/>
        <label>1</label>
    </ligand>
</feature>
<dbReference type="InterPro" id="IPR023696">
    <property type="entry name" value="Ureohydrolase_dom_sf"/>
</dbReference>
<keyword evidence="1 5" id="KW-0479">Metal-binding</keyword>
<evidence type="ECO:0000256" key="9">
    <source>
        <dbReference type="RuleBase" id="RU003684"/>
    </source>
</evidence>
<dbReference type="GO" id="GO:0008783">
    <property type="term" value="F:agmatinase activity"/>
    <property type="evidence" value="ECO:0007669"/>
    <property type="project" value="TreeGrafter"/>
</dbReference>
<dbReference type="AlphaFoldDB" id="A0A1E5CW97"/>
<dbReference type="GO" id="GO:0030145">
    <property type="term" value="F:manganese ion binding"/>
    <property type="evidence" value="ECO:0007669"/>
    <property type="project" value="UniProtKB-UniRule"/>
</dbReference>
<dbReference type="PROSITE" id="PS01053">
    <property type="entry name" value="ARGINASE_1"/>
    <property type="match status" value="1"/>
</dbReference>
<dbReference type="PRINTS" id="PR00116">
    <property type="entry name" value="ARGINASE"/>
</dbReference>
<evidence type="ECO:0000256" key="8">
    <source>
        <dbReference type="PROSITE-ProRule" id="PRU00742"/>
    </source>
</evidence>
<comment type="similarity">
    <text evidence="5 8 9">Belongs to the arginase family.</text>
</comment>
<dbReference type="InterPro" id="IPR006035">
    <property type="entry name" value="Ureohydrolase"/>
</dbReference>
<comment type="catalytic activity">
    <reaction evidence="5">
        <text>N-formimidoyl-L-glutamate + H2O = formamide + L-glutamate</text>
        <dbReference type="Rhea" id="RHEA:22492"/>
        <dbReference type="ChEBI" id="CHEBI:15377"/>
        <dbReference type="ChEBI" id="CHEBI:16397"/>
        <dbReference type="ChEBI" id="CHEBI:29985"/>
        <dbReference type="ChEBI" id="CHEBI:58928"/>
        <dbReference type="EC" id="3.5.3.8"/>
    </reaction>
</comment>
<dbReference type="NCBIfam" id="TIGR01227">
    <property type="entry name" value="hutG"/>
    <property type="match status" value="1"/>
</dbReference>
<dbReference type="PANTHER" id="PTHR11358:SF35">
    <property type="entry name" value="FORMIMIDOYLGLUTAMASE"/>
    <property type="match status" value="1"/>
</dbReference>
<comment type="function">
    <text evidence="5">Catalyzes the conversion of N-formimidoyl-L-glutamate to L-glutamate and formamide.</text>
</comment>
<comment type="cofactor">
    <cofactor evidence="5 7">
        <name>Mn(2+)</name>
        <dbReference type="ChEBI" id="CHEBI:29035"/>
    </cofactor>
    <text evidence="5 7">Binds 2 manganese ions per subunit.</text>
</comment>
<feature type="binding site" evidence="5 7">
    <location>
        <position position="167"/>
    </location>
    <ligand>
        <name>Mn(2+)</name>
        <dbReference type="ChEBI" id="CHEBI:29035"/>
        <label>1</label>
    </ligand>
</feature>
<keyword evidence="4 5" id="KW-0464">Manganese</keyword>
<evidence type="ECO:0000256" key="3">
    <source>
        <dbReference type="ARBA" id="ARBA00022808"/>
    </source>
</evidence>
<feature type="binding site" evidence="5 7">
    <location>
        <position position="171"/>
    </location>
    <ligand>
        <name>Mn(2+)</name>
        <dbReference type="ChEBI" id="CHEBI:29035"/>
        <label>1</label>
    </ligand>
</feature>
<gene>
    <name evidence="5" type="primary">hutG</name>
    <name evidence="11" type="ORF">A130_17875</name>
</gene>
<keyword evidence="3 5" id="KW-0369">Histidine metabolism</keyword>
<feature type="binding site" evidence="5">
    <location>
        <position position="167"/>
    </location>
    <ligand>
        <name>Mn(2+)</name>
        <dbReference type="ChEBI" id="CHEBI:29035"/>
        <label>2</label>
    </ligand>
</feature>
<feature type="binding site" evidence="7">
    <location>
        <position position="266"/>
    </location>
    <ligand>
        <name>Mn(2+)</name>
        <dbReference type="ChEBI" id="CHEBI:29035"/>
        <label>1</label>
    </ligand>
</feature>
<dbReference type="RefSeq" id="WP_017052543.1">
    <property type="nucleotide sequence ID" value="NZ_AJYW02000194.1"/>
</dbReference>
<dbReference type="GO" id="GO:0019556">
    <property type="term" value="P:L-histidine catabolic process to glutamate and formamide"/>
    <property type="evidence" value="ECO:0007669"/>
    <property type="project" value="UniProtKB-UniRule"/>
</dbReference>
<feature type="region of interest" description="Disordered" evidence="10">
    <location>
        <begin position="1"/>
        <end position="22"/>
    </location>
</feature>
<evidence type="ECO:0000256" key="1">
    <source>
        <dbReference type="ARBA" id="ARBA00022723"/>
    </source>
</evidence>